<reference evidence="1 2" key="1">
    <citation type="journal article" date="2023" name="Plants (Basel)">
        <title>Bridging the Gap: Combining Genomics and Transcriptomics Approaches to Understand Stylosanthes scabra, an Orphan Legume from the Brazilian Caatinga.</title>
        <authorList>
            <person name="Ferreira-Neto J.R.C."/>
            <person name="da Silva M.D."/>
            <person name="Binneck E."/>
            <person name="de Melo N.F."/>
            <person name="da Silva R.H."/>
            <person name="de Melo A.L.T.M."/>
            <person name="Pandolfi V."/>
            <person name="Bustamante F.O."/>
            <person name="Brasileiro-Vidal A.C."/>
            <person name="Benko-Iseppon A.M."/>
        </authorList>
    </citation>
    <scope>NUCLEOTIDE SEQUENCE [LARGE SCALE GENOMIC DNA]</scope>
    <source>
        <tissue evidence="1">Leaves</tissue>
    </source>
</reference>
<evidence type="ECO:0000313" key="1">
    <source>
        <dbReference type="EMBL" id="MED6197628.1"/>
    </source>
</evidence>
<gene>
    <name evidence="1" type="ORF">PIB30_058333</name>
</gene>
<comment type="caution">
    <text evidence="1">The sequence shown here is derived from an EMBL/GenBank/DDBJ whole genome shotgun (WGS) entry which is preliminary data.</text>
</comment>
<proteinExistence type="predicted"/>
<accession>A0ABU6XLG5</accession>
<dbReference type="EMBL" id="JASCZI010211937">
    <property type="protein sequence ID" value="MED6197628.1"/>
    <property type="molecule type" value="Genomic_DNA"/>
</dbReference>
<name>A0ABU6XLG5_9FABA</name>
<protein>
    <submittedName>
        <fullName evidence="1">Uncharacterized protein</fullName>
    </submittedName>
</protein>
<dbReference type="Proteomes" id="UP001341840">
    <property type="component" value="Unassembled WGS sequence"/>
</dbReference>
<sequence length="107" mass="10855">MIGLLLKSMEELTTLQGKVRPDSAAAGKTRECGPQLSTLRASGIRASDSSLESEGSEVVGAQRDGCGGGFDIEVLLGDAGGSSAGEGGGVPSLGHCYRVGHYKKLGF</sequence>
<evidence type="ECO:0000313" key="2">
    <source>
        <dbReference type="Proteomes" id="UP001341840"/>
    </source>
</evidence>
<keyword evidence="2" id="KW-1185">Reference proteome</keyword>
<organism evidence="1 2">
    <name type="scientific">Stylosanthes scabra</name>
    <dbReference type="NCBI Taxonomy" id="79078"/>
    <lineage>
        <taxon>Eukaryota</taxon>
        <taxon>Viridiplantae</taxon>
        <taxon>Streptophyta</taxon>
        <taxon>Embryophyta</taxon>
        <taxon>Tracheophyta</taxon>
        <taxon>Spermatophyta</taxon>
        <taxon>Magnoliopsida</taxon>
        <taxon>eudicotyledons</taxon>
        <taxon>Gunneridae</taxon>
        <taxon>Pentapetalae</taxon>
        <taxon>rosids</taxon>
        <taxon>fabids</taxon>
        <taxon>Fabales</taxon>
        <taxon>Fabaceae</taxon>
        <taxon>Papilionoideae</taxon>
        <taxon>50 kb inversion clade</taxon>
        <taxon>dalbergioids sensu lato</taxon>
        <taxon>Dalbergieae</taxon>
        <taxon>Pterocarpus clade</taxon>
        <taxon>Stylosanthes</taxon>
    </lineage>
</organism>